<evidence type="ECO:0008006" key="2">
    <source>
        <dbReference type="Google" id="ProtNLM"/>
    </source>
</evidence>
<reference evidence="1" key="1">
    <citation type="journal article" date="2024" name="Syst. Appl. Microbiol.">
        <title>First single-strain enrichments of Electrothrix cable bacteria, description of E. aestuarii sp. nov. and E. rattekaaiensis sp. nov., and proposal of a cable bacteria taxonomy following the rules of the SeqCode.</title>
        <authorList>
            <person name="Plum-Jensen L.E."/>
            <person name="Schramm A."/>
            <person name="Marshall I.P.G."/>
        </authorList>
    </citation>
    <scope>NUCLEOTIDE SEQUENCE</scope>
    <source>
        <strain evidence="1">Rat1</strain>
    </source>
</reference>
<sequence length="355" mass="40767">MKTCPKCRQKTDAEQCPSCNLVFAAYEQEKMEKTGEVYQLISAGELLKAKKMAEALSSQFPESRTDFILLISNINRDLNIAKKYQQAQELFDKGGHEQVGLILRNIKAFSPGLDEKIIALRQKAKQEGEYGGRFQKAVDLYEKRWYGEAKKAFLNLQKNHPDDEKLINYLQKIERIKKSFLEEIIELLGENSFQLAQERFSKLIAIFPDAEEEYAAISKTLNHKKEINTQILEAAEVARKKGRLLEAKVLYTFLYLQNHELHPQLRPYIREIGDQALVNLAECAQYNLLDLNETGLQVKEDGLLERVITERQITDKLYTGEKYVPLSPVDICTEPLADPLYELVNIDGLEITDFS</sequence>
<dbReference type="EMBL" id="CP159373">
    <property type="protein sequence ID" value="XCN74620.1"/>
    <property type="molecule type" value="Genomic_DNA"/>
</dbReference>
<evidence type="ECO:0000313" key="1">
    <source>
        <dbReference type="EMBL" id="XCN74620.1"/>
    </source>
</evidence>
<dbReference type="AlphaFoldDB" id="A0AAU8LZC4"/>
<protein>
    <recommendedName>
        <fullName evidence="2">Tetratricopeptide repeat-containing protein</fullName>
    </recommendedName>
</protein>
<reference evidence="1" key="2">
    <citation type="submission" date="2024-06" db="EMBL/GenBank/DDBJ databases">
        <authorList>
            <person name="Plum-Jensen L.E."/>
            <person name="Schramm A."/>
            <person name="Marshall I.P.G."/>
        </authorList>
    </citation>
    <scope>NUCLEOTIDE SEQUENCE</scope>
    <source>
        <strain evidence="1">Rat1</strain>
    </source>
</reference>
<name>A0AAU8LZC4_9BACT</name>
<accession>A0AAU8LZC4</accession>
<organism evidence="1">
    <name type="scientific">Candidatus Electrothrix aestuarii</name>
    <dbReference type="NCBI Taxonomy" id="3062594"/>
    <lineage>
        <taxon>Bacteria</taxon>
        <taxon>Pseudomonadati</taxon>
        <taxon>Thermodesulfobacteriota</taxon>
        <taxon>Desulfobulbia</taxon>
        <taxon>Desulfobulbales</taxon>
        <taxon>Desulfobulbaceae</taxon>
        <taxon>Candidatus Electrothrix</taxon>
    </lineage>
</organism>
<dbReference type="KEGG" id="eaj:Q3M24_07720"/>
<gene>
    <name evidence="1" type="ORF">Q3M24_07720</name>
</gene>
<proteinExistence type="predicted"/>